<dbReference type="EMBL" id="DS548606">
    <property type="protein sequence ID" value="EDR28038.1"/>
    <property type="molecule type" value="Genomic_DNA"/>
</dbReference>
<dbReference type="PANTHER" id="PTHR47174">
    <property type="entry name" value="BRIDGING INTEGRATOR 3"/>
    <property type="match status" value="1"/>
</dbReference>
<dbReference type="PROSITE" id="PS50002">
    <property type="entry name" value="SH3"/>
    <property type="match status" value="1"/>
</dbReference>
<dbReference type="OMA" id="KTSFART"/>
<dbReference type="CDD" id="cd07307">
    <property type="entry name" value="BAR"/>
    <property type="match status" value="1"/>
</dbReference>
<name>B0EBM6_ENTDS</name>
<dbReference type="InterPro" id="IPR001452">
    <property type="entry name" value="SH3_domain"/>
</dbReference>
<gene>
    <name evidence="5" type="ORF">EDI_325150</name>
</gene>
<evidence type="ECO:0000256" key="2">
    <source>
        <dbReference type="PROSITE-ProRule" id="PRU00192"/>
    </source>
</evidence>
<dbReference type="GO" id="GO:0043332">
    <property type="term" value="C:mating projection tip"/>
    <property type="evidence" value="ECO:0007669"/>
    <property type="project" value="TreeGrafter"/>
</dbReference>
<sequence>MKKKRLRNMNIKRGLFHFKSTVGISKKTVDKDFKILNKQIIENEKRIKQIIERVSKIPVCAENLIGFPKEVFRILHDCSGEKSIAKEESEKMINVFDSMEDAGNHIKEILYCQVIEPMKIFIEQWNVYYKRISILKNRKIDMDRHFEKLEQIKKKGLKKQNGLNEAEAKYKASKESYILLRNELINDINKLNERIDEMNEKVERSIMLGFTEYINCLNLSWEKVPEMLRNMSNGDINTQPVYTPNDQSMINESNQRINELKECKDEIVETVIHQPMNSEEDHEEIVVCQFAYSAENETELSLKEGDKIKILNKKGDWWQGECQGNIGFFPSNYVK</sequence>
<dbReference type="GO" id="GO:1990528">
    <property type="term" value="C:Rvs161p-Rvs167p complex"/>
    <property type="evidence" value="ECO:0007669"/>
    <property type="project" value="TreeGrafter"/>
</dbReference>
<dbReference type="SUPFAM" id="SSF103657">
    <property type="entry name" value="BAR/IMD domain-like"/>
    <property type="match status" value="1"/>
</dbReference>
<dbReference type="KEGG" id="edi:EDI_325150"/>
<protein>
    <recommendedName>
        <fullName evidence="4">SH3 domain-containing protein</fullName>
    </recommendedName>
</protein>
<dbReference type="InterPro" id="IPR036028">
    <property type="entry name" value="SH3-like_dom_sf"/>
</dbReference>
<evidence type="ECO:0000313" key="6">
    <source>
        <dbReference type="Proteomes" id="UP000008076"/>
    </source>
</evidence>
<reference evidence="6" key="1">
    <citation type="submission" date="2007-12" db="EMBL/GenBank/DDBJ databases">
        <title>Annotation of Entamoeba dispar SAW760.</title>
        <authorList>
            <person name="Lorenzi H."/>
            <person name="Inman J."/>
            <person name="Schobel S."/>
            <person name="Amedeo P."/>
            <person name="Caler E."/>
        </authorList>
    </citation>
    <scope>NUCLEOTIDE SEQUENCE [LARGE SCALE GENOMIC DNA]</scope>
    <source>
        <strain evidence="6">ATCC PRA-260 / SAW760</strain>
    </source>
</reference>
<dbReference type="GO" id="GO:0006897">
    <property type="term" value="P:endocytosis"/>
    <property type="evidence" value="ECO:0007669"/>
    <property type="project" value="InterPro"/>
</dbReference>
<dbReference type="RefSeq" id="XP_001735720.1">
    <property type="nucleotide sequence ID" value="XM_001735668.1"/>
</dbReference>
<dbReference type="GeneID" id="5880683"/>
<evidence type="ECO:0000256" key="3">
    <source>
        <dbReference type="SAM" id="Coils"/>
    </source>
</evidence>
<evidence type="ECO:0000259" key="4">
    <source>
        <dbReference type="PROSITE" id="PS50002"/>
    </source>
</evidence>
<dbReference type="GO" id="GO:0097320">
    <property type="term" value="P:plasma membrane tubulation"/>
    <property type="evidence" value="ECO:0007669"/>
    <property type="project" value="TreeGrafter"/>
</dbReference>
<evidence type="ECO:0000313" key="5">
    <source>
        <dbReference type="EMBL" id="EDR28038.1"/>
    </source>
</evidence>
<dbReference type="Gene3D" id="2.30.30.40">
    <property type="entry name" value="SH3 Domains"/>
    <property type="match status" value="1"/>
</dbReference>
<dbReference type="InterPro" id="IPR046982">
    <property type="entry name" value="BIN3/RVS161-like"/>
</dbReference>
<proteinExistence type="predicted"/>
<organism evidence="6">
    <name type="scientific">Entamoeba dispar (strain ATCC PRA-260 / SAW760)</name>
    <dbReference type="NCBI Taxonomy" id="370354"/>
    <lineage>
        <taxon>Eukaryota</taxon>
        <taxon>Amoebozoa</taxon>
        <taxon>Evosea</taxon>
        <taxon>Archamoebae</taxon>
        <taxon>Mastigamoebida</taxon>
        <taxon>Entamoebidae</taxon>
        <taxon>Entamoeba</taxon>
    </lineage>
</organism>
<evidence type="ECO:0000256" key="1">
    <source>
        <dbReference type="ARBA" id="ARBA00022443"/>
    </source>
</evidence>
<feature type="coiled-coil region" evidence="3">
    <location>
        <begin position="163"/>
        <end position="208"/>
    </location>
</feature>
<feature type="domain" description="SH3" evidence="4">
    <location>
        <begin position="281"/>
        <end position="335"/>
    </location>
</feature>
<dbReference type="InterPro" id="IPR027267">
    <property type="entry name" value="AH/BAR_dom_sf"/>
</dbReference>
<dbReference type="OrthoDB" id="27423at2759"/>
<dbReference type="GO" id="GO:0051666">
    <property type="term" value="P:actin cortical patch localization"/>
    <property type="evidence" value="ECO:0007669"/>
    <property type="project" value="InterPro"/>
</dbReference>
<accession>B0EBM6</accession>
<dbReference type="SUPFAM" id="SSF50044">
    <property type="entry name" value="SH3-domain"/>
    <property type="match status" value="1"/>
</dbReference>
<dbReference type="GO" id="GO:0015629">
    <property type="term" value="C:actin cytoskeleton"/>
    <property type="evidence" value="ECO:0007669"/>
    <property type="project" value="TreeGrafter"/>
</dbReference>
<dbReference type="PRINTS" id="PR00452">
    <property type="entry name" value="SH3DOMAIN"/>
</dbReference>
<keyword evidence="3" id="KW-0175">Coiled coil</keyword>
<dbReference type="Pfam" id="PF00018">
    <property type="entry name" value="SH3_1"/>
    <property type="match status" value="1"/>
</dbReference>
<keyword evidence="1 2" id="KW-0728">SH3 domain</keyword>
<dbReference type="AlphaFoldDB" id="B0EBM6"/>
<dbReference type="PRINTS" id="PR00499">
    <property type="entry name" value="P67PHOX"/>
</dbReference>
<dbReference type="Proteomes" id="UP000008076">
    <property type="component" value="Unassembled WGS sequence"/>
</dbReference>
<dbReference type="eggNOG" id="KOG2996">
    <property type="taxonomic scope" value="Eukaryota"/>
</dbReference>
<dbReference type="GO" id="GO:0031097">
    <property type="term" value="C:medial cortex"/>
    <property type="evidence" value="ECO:0007669"/>
    <property type="project" value="TreeGrafter"/>
</dbReference>
<dbReference type="Gene3D" id="1.20.1270.60">
    <property type="entry name" value="Arfaptin homology (AH) domain/BAR domain"/>
    <property type="match status" value="1"/>
</dbReference>
<dbReference type="PANTHER" id="PTHR47174:SF1">
    <property type="entry name" value="REDUCED VIABILITY UPON STARVATION PROTEIN 167"/>
    <property type="match status" value="1"/>
</dbReference>
<keyword evidence="6" id="KW-1185">Reference proteome</keyword>
<dbReference type="SMART" id="SM00326">
    <property type="entry name" value="SH3"/>
    <property type="match status" value="1"/>
</dbReference>
<dbReference type="VEuPathDB" id="AmoebaDB:EDI_325150"/>
<dbReference type="GO" id="GO:0008289">
    <property type="term" value="F:lipid binding"/>
    <property type="evidence" value="ECO:0007669"/>
    <property type="project" value="TreeGrafter"/>
</dbReference>